<keyword evidence="4" id="KW-1185">Reference proteome</keyword>
<feature type="compositionally biased region" description="Low complexity" evidence="1">
    <location>
        <begin position="235"/>
        <end position="246"/>
    </location>
</feature>
<keyword evidence="2" id="KW-0472">Membrane</keyword>
<keyword evidence="2" id="KW-0812">Transmembrane</keyword>
<sequence>MSDSDCASGSNSCTFTCPAGGTWYVCPSAPYFIGCCSSDPCSNTNSNNTSPCPDVYPATFETDIFERFAPNNCIDVSSENWFTCNFTDPPFVGCCASNPCATTDGCPKDDVRAAAWSSSRTDQFTLFQDVDRDKDEDEDGDGLGGGAIAGIVVGCVAAVVIGLALVWWVLRRRKGKKDRDAAVGGHGRTTSVVEGERQGMFNGEYMGYQQPQSPYQDSHFSSPGGTTVGPHAKYLSGSSTGISSLPSSPPMPSESGHAVSEIYSSNGDEQPAYHRGSAQHGLGVFAKPQTIPELDSTSANKPPEVHELDGGNRL</sequence>
<evidence type="ECO:0000256" key="1">
    <source>
        <dbReference type="SAM" id="MobiDB-lite"/>
    </source>
</evidence>
<proteinExistence type="predicted"/>
<dbReference type="GeneID" id="63768117"/>
<evidence type="ECO:0000256" key="2">
    <source>
        <dbReference type="SAM" id="Phobius"/>
    </source>
</evidence>
<dbReference type="EMBL" id="KV878585">
    <property type="protein sequence ID" value="OJJ59791.1"/>
    <property type="molecule type" value="Genomic_DNA"/>
</dbReference>
<keyword evidence="2" id="KW-1133">Transmembrane helix</keyword>
<dbReference type="RefSeq" id="XP_040703597.1">
    <property type="nucleotide sequence ID" value="XM_040852044.1"/>
</dbReference>
<gene>
    <name evidence="3" type="ORF">ASPSYDRAFT_88693</name>
</gene>
<name>A0A1L9TK83_9EURO</name>
<organism evidence="3 4">
    <name type="scientific">Aspergillus sydowii CBS 593.65</name>
    <dbReference type="NCBI Taxonomy" id="1036612"/>
    <lineage>
        <taxon>Eukaryota</taxon>
        <taxon>Fungi</taxon>
        <taxon>Dikarya</taxon>
        <taxon>Ascomycota</taxon>
        <taxon>Pezizomycotina</taxon>
        <taxon>Eurotiomycetes</taxon>
        <taxon>Eurotiomycetidae</taxon>
        <taxon>Eurotiales</taxon>
        <taxon>Aspergillaceae</taxon>
        <taxon>Aspergillus</taxon>
        <taxon>Aspergillus subgen. Nidulantes</taxon>
    </lineage>
</organism>
<dbReference type="Proteomes" id="UP000184356">
    <property type="component" value="Unassembled WGS sequence"/>
</dbReference>
<accession>A0A1L9TK83</accession>
<protein>
    <submittedName>
        <fullName evidence="3">Uncharacterized protein</fullName>
    </submittedName>
</protein>
<feature type="compositionally biased region" description="Polar residues" evidence="1">
    <location>
        <begin position="211"/>
        <end position="225"/>
    </location>
</feature>
<dbReference type="STRING" id="1036612.A0A1L9TK83"/>
<feature type="compositionally biased region" description="Basic and acidic residues" evidence="1">
    <location>
        <begin position="303"/>
        <end position="314"/>
    </location>
</feature>
<dbReference type="AlphaFoldDB" id="A0A1L9TK83"/>
<dbReference type="PANTHER" id="PTHR16861:SF4">
    <property type="entry name" value="SH3 DOMAIN PROTEIN (AFU_ORTHOLOGUE AFUA_1G13610)"/>
    <property type="match status" value="1"/>
</dbReference>
<reference evidence="4" key="1">
    <citation type="journal article" date="2017" name="Genome Biol.">
        <title>Comparative genomics reveals high biological diversity and specific adaptations in the industrially and medically important fungal genus Aspergillus.</title>
        <authorList>
            <person name="de Vries R.P."/>
            <person name="Riley R."/>
            <person name="Wiebenga A."/>
            <person name="Aguilar-Osorio G."/>
            <person name="Amillis S."/>
            <person name="Uchima C.A."/>
            <person name="Anderluh G."/>
            <person name="Asadollahi M."/>
            <person name="Askin M."/>
            <person name="Barry K."/>
            <person name="Battaglia E."/>
            <person name="Bayram O."/>
            <person name="Benocci T."/>
            <person name="Braus-Stromeyer S.A."/>
            <person name="Caldana C."/>
            <person name="Canovas D."/>
            <person name="Cerqueira G.C."/>
            <person name="Chen F."/>
            <person name="Chen W."/>
            <person name="Choi C."/>
            <person name="Clum A."/>
            <person name="Dos Santos R.A."/>
            <person name="Damasio A.R."/>
            <person name="Diallinas G."/>
            <person name="Emri T."/>
            <person name="Fekete E."/>
            <person name="Flipphi M."/>
            <person name="Freyberg S."/>
            <person name="Gallo A."/>
            <person name="Gournas C."/>
            <person name="Habgood R."/>
            <person name="Hainaut M."/>
            <person name="Harispe M.L."/>
            <person name="Henrissat B."/>
            <person name="Hilden K.S."/>
            <person name="Hope R."/>
            <person name="Hossain A."/>
            <person name="Karabika E."/>
            <person name="Karaffa L."/>
            <person name="Karanyi Z."/>
            <person name="Krasevec N."/>
            <person name="Kuo A."/>
            <person name="Kusch H."/>
            <person name="LaButti K."/>
            <person name="Lagendijk E.L."/>
            <person name="Lapidus A."/>
            <person name="Levasseur A."/>
            <person name="Lindquist E."/>
            <person name="Lipzen A."/>
            <person name="Logrieco A.F."/>
            <person name="MacCabe A."/>
            <person name="Maekelae M.R."/>
            <person name="Malavazi I."/>
            <person name="Melin P."/>
            <person name="Meyer V."/>
            <person name="Mielnichuk N."/>
            <person name="Miskei M."/>
            <person name="Molnar A.P."/>
            <person name="Mule G."/>
            <person name="Ngan C.Y."/>
            <person name="Orejas M."/>
            <person name="Orosz E."/>
            <person name="Ouedraogo J.P."/>
            <person name="Overkamp K.M."/>
            <person name="Park H.-S."/>
            <person name="Perrone G."/>
            <person name="Piumi F."/>
            <person name="Punt P.J."/>
            <person name="Ram A.F."/>
            <person name="Ramon A."/>
            <person name="Rauscher S."/>
            <person name="Record E."/>
            <person name="Riano-Pachon D.M."/>
            <person name="Robert V."/>
            <person name="Roehrig J."/>
            <person name="Ruller R."/>
            <person name="Salamov A."/>
            <person name="Salih N.S."/>
            <person name="Samson R.A."/>
            <person name="Sandor E."/>
            <person name="Sanguinetti M."/>
            <person name="Schuetze T."/>
            <person name="Sepcic K."/>
            <person name="Shelest E."/>
            <person name="Sherlock G."/>
            <person name="Sophianopoulou V."/>
            <person name="Squina F.M."/>
            <person name="Sun H."/>
            <person name="Susca A."/>
            <person name="Todd R.B."/>
            <person name="Tsang A."/>
            <person name="Unkles S.E."/>
            <person name="van de Wiele N."/>
            <person name="van Rossen-Uffink D."/>
            <person name="Oliveira J.V."/>
            <person name="Vesth T.C."/>
            <person name="Visser J."/>
            <person name="Yu J.-H."/>
            <person name="Zhou M."/>
            <person name="Andersen M.R."/>
            <person name="Archer D.B."/>
            <person name="Baker S.E."/>
            <person name="Benoit I."/>
            <person name="Brakhage A.A."/>
            <person name="Braus G.H."/>
            <person name="Fischer R."/>
            <person name="Frisvad J.C."/>
            <person name="Goldman G.H."/>
            <person name="Houbraken J."/>
            <person name="Oakley B."/>
            <person name="Pocsi I."/>
            <person name="Scazzocchio C."/>
            <person name="Seiboth B."/>
            <person name="vanKuyk P.A."/>
            <person name="Wortman J."/>
            <person name="Dyer P.S."/>
            <person name="Grigoriev I.V."/>
        </authorList>
    </citation>
    <scope>NUCLEOTIDE SEQUENCE [LARGE SCALE GENOMIC DNA]</scope>
    <source>
        <strain evidence="4">CBS 593.65</strain>
    </source>
</reference>
<evidence type="ECO:0000313" key="4">
    <source>
        <dbReference type="Proteomes" id="UP000184356"/>
    </source>
</evidence>
<dbReference type="VEuPathDB" id="FungiDB:ASPSYDRAFT_88693"/>
<evidence type="ECO:0000313" key="3">
    <source>
        <dbReference type="EMBL" id="OJJ59791.1"/>
    </source>
</evidence>
<feature type="transmembrane region" description="Helical" evidence="2">
    <location>
        <begin position="147"/>
        <end position="170"/>
    </location>
</feature>
<dbReference type="PANTHER" id="PTHR16861">
    <property type="entry name" value="GLYCOPROTEIN 38"/>
    <property type="match status" value="1"/>
</dbReference>
<dbReference type="OrthoDB" id="3692311at2759"/>
<feature type="region of interest" description="Disordered" evidence="1">
    <location>
        <begin position="211"/>
        <end position="314"/>
    </location>
</feature>